<name>A0A1X6P366_PORUM</name>
<evidence type="ECO:0000313" key="3">
    <source>
        <dbReference type="Proteomes" id="UP000218209"/>
    </source>
</evidence>
<keyword evidence="1" id="KW-0472">Membrane</keyword>
<dbReference type="AlphaFoldDB" id="A0A1X6P366"/>
<feature type="transmembrane region" description="Helical" evidence="1">
    <location>
        <begin position="141"/>
        <end position="171"/>
    </location>
</feature>
<gene>
    <name evidence="2" type="ORF">BU14_0242s0028</name>
</gene>
<keyword evidence="1" id="KW-0812">Transmembrane</keyword>
<organism evidence="2 3">
    <name type="scientific">Porphyra umbilicalis</name>
    <name type="common">Purple laver</name>
    <name type="synonym">Red alga</name>
    <dbReference type="NCBI Taxonomy" id="2786"/>
    <lineage>
        <taxon>Eukaryota</taxon>
        <taxon>Rhodophyta</taxon>
        <taxon>Bangiophyceae</taxon>
        <taxon>Bangiales</taxon>
        <taxon>Bangiaceae</taxon>
        <taxon>Porphyra</taxon>
    </lineage>
</organism>
<dbReference type="Proteomes" id="UP000218209">
    <property type="component" value="Unassembled WGS sequence"/>
</dbReference>
<dbReference type="EMBL" id="KV918908">
    <property type="protein sequence ID" value="OSX75311.1"/>
    <property type="molecule type" value="Genomic_DNA"/>
</dbReference>
<evidence type="ECO:0008006" key="4">
    <source>
        <dbReference type="Google" id="ProtNLM"/>
    </source>
</evidence>
<protein>
    <recommendedName>
        <fullName evidence="4">Transmembrane protein</fullName>
    </recommendedName>
</protein>
<keyword evidence="1" id="KW-1133">Transmembrane helix</keyword>
<sequence>MSDALPRLEKLKKTCNNVPAALAATAAETGVNVDAIWMADGRTTSSSPTPQGNDVLSQEEDTSLVALAQMFSTNNVPPPSLQPRDVTQLDAVEYSFEELEDLLDTHHSTQAGIMNYEEKRMVNKQGKMVTKRIHISAKERFNALATGYSTLTLLLTFIGTGGSVFFCLYLMNAMSVEGEDADVDFRLYAAPRKSWRPRPCFYCWTDTGFLDGDTLTNVVEVVAAEWVVQNTSTNFLLSGDRLGAHMRPGTLDNALKRQMQVFFLLIKAFHFIRPLYASPFG</sequence>
<keyword evidence="3" id="KW-1185">Reference proteome</keyword>
<proteinExistence type="predicted"/>
<evidence type="ECO:0000313" key="2">
    <source>
        <dbReference type="EMBL" id="OSX75311.1"/>
    </source>
</evidence>
<evidence type="ECO:0000256" key="1">
    <source>
        <dbReference type="SAM" id="Phobius"/>
    </source>
</evidence>
<reference evidence="2 3" key="1">
    <citation type="submission" date="2017-03" db="EMBL/GenBank/DDBJ databases">
        <title>WGS assembly of Porphyra umbilicalis.</title>
        <authorList>
            <person name="Brawley S.H."/>
            <person name="Blouin N.A."/>
            <person name="Ficko-Blean E."/>
            <person name="Wheeler G.L."/>
            <person name="Lohr M."/>
            <person name="Goodson H.V."/>
            <person name="Jenkins J.W."/>
            <person name="Blaby-Haas C.E."/>
            <person name="Helliwell K.E."/>
            <person name="Chan C."/>
            <person name="Marriage T."/>
            <person name="Bhattacharya D."/>
            <person name="Klein A.S."/>
            <person name="Badis Y."/>
            <person name="Brodie J."/>
            <person name="Cao Y."/>
            <person name="Collen J."/>
            <person name="Dittami S.M."/>
            <person name="Gachon C.M."/>
            <person name="Green B.R."/>
            <person name="Karpowicz S."/>
            <person name="Kim J.W."/>
            <person name="Kudahl U."/>
            <person name="Lin S."/>
            <person name="Michel G."/>
            <person name="Mittag M."/>
            <person name="Olson B.J."/>
            <person name="Pangilinan J."/>
            <person name="Peng Y."/>
            <person name="Qiu H."/>
            <person name="Shu S."/>
            <person name="Singer J.T."/>
            <person name="Smith A.G."/>
            <person name="Sprecher B.N."/>
            <person name="Wagner V."/>
            <person name="Wang W."/>
            <person name="Wang Z.-Y."/>
            <person name="Yan J."/>
            <person name="Yarish C."/>
            <person name="Zoeuner-Riek S."/>
            <person name="Zhuang Y."/>
            <person name="Zou Y."/>
            <person name="Lindquist E.A."/>
            <person name="Grimwood J."/>
            <person name="Barry K."/>
            <person name="Rokhsar D.S."/>
            <person name="Schmutz J."/>
            <person name="Stiller J.W."/>
            <person name="Grossman A.R."/>
            <person name="Prochnik S.E."/>
        </authorList>
    </citation>
    <scope>NUCLEOTIDE SEQUENCE [LARGE SCALE GENOMIC DNA]</scope>
    <source>
        <strain evidence="2">4086291</strain>
    </source>
</reference>
<accession>A0A1X6P366</accession>